<dbReference type="PANTHER" id="PTHR35563:SF2">
    <property type="entry name" value="BARREL METAL-DEPENDENT HYDROLASE, PUTATIVE (AFU_ORTHOLOGUE AFUA_1G16240)-RELATED"/>
    <property type="match status" value="1"/>
</dbReference>
<evidence type="ECO:0000313" key="3">
    <source>
        <dbReference type="Proteomes" id="UP000321085"/>
    </source>
</evidence>
<dbReference type="InterPro" id="IPR006311">
    <property type="entry name" value="TAT_signal"/>
</dbReference>
<dbReference type="SUPFAM" id="SSF51556">
    <property type="entry name" value="Metallo-dependent hydrolases"/>
    <property type="match status" value="1"/>
</dbReference>
<feature type="domain" description="Amidohydrolase-related" evidence="1">
    <location>
        <begin position="55"/>
        <end position="319"/>
    </location>
</feature>
<dbReference type="Pfam" id="PF04909">
    <property type="entry name" value="Amidohydro_2"/>
    <property type="match status" value="1"/>
</dbReference>
<dbReference type="AlphaFoldDB" id="A0A512BR42"/>
<evidence type="ECO:0000313" key="2">
    <source>
        <dbReference type="EMBL" id="GEO14391.1"/>
    </source>
</evidence>
<accession>A0A512BR42</accession>
<reference evidence="2 3" key="1">
    <citation type="submission" date="2019-07" db="EMBL/GenBank/DDBJ databases">
        <title>Whole genome shotgun sequence of Microvirga aerophila NBRC 106136.</title>
        <authorList>
            <person name="Hosoyama A."/>
            <person name="Uohara A."/>
            <person name="Ohji S."/>
            <person name="Ichikawa N."/>
        </authorList>
    </citation>
    <scope>NUCLEOTIDE SEQUENCE [LARGE SCALE GENOMIC DNA]</scope>
    <source>
        <strain evidence="2 3">NBRC 106136</strain>
    </source>
</reference>
<keyword evidence="2" id="KW-0378">Hydrolase</keyword>
<evidence type="ECO:0000259" key="1">
    <source>
        <dbReference type="Pfam" id="PF04909"/>
    </source>
</evidence>
<dbReference type="GO" id="GO:0016787">
    <property type="term" value="F:hydrolase activity"/>
    <property type="evidence" value="ECO:0007669"/>
    <property type="project" value="UniProtKB-KW"/>
</dbReference>
<dbReference type="InterPro" id="IPR019546">
    <property type="entry name" value="TAT_signal_bac_arc"/>
</dbReference>
<dbReference type="RefSeq" id="WP_114184750.1">
    <property type="nucleotide sequence ID" value="NZ_BJYU01000022.1"/>
</dbReference>
<dbReference type="PROSITE" id="PS51318">
    <property type="entry name" value="TAT"/>
    <property type="match status" value="1"/>
</dbReference>
<name>A0A512BR42_9HYPH</name>
<gene>
    <name evidence="2" type="ORF">MAE02_20870</name>
</gene>
<dbReference type="NCBIfam" id="TIGR01409">
    <property type="entry name" value="TAT_signal_seq"/>
    <property type="match status" value="1"/>
</dbReference>
<dbReference type="InterPro" id="IPR032466">
    <property type="entry name" value="Metal_Hydrolase"/>
</dbReference>
<keyword evidence="3" id="KW-1185">Reference proteome</keyword>
<protein>
    <submittedName>
        <fullName evidence="2">2-pyrone-4,6-dicarboxylate hydrolase</fullName>
    </submittedName>
</protein>
<dbReference type="Gene3D" id="3.20.20.140">
    <property type="entry name" value="Metal-dependent hydrolases"/>
    <property type="match status" value="1"/>
</dbReference>
<dbReference type="Proteomes" id="UP000321085">
    <property type="component" value="Unassembled WGS sequence"/>
</dbReference>
<dbReference type="InterPro" id="IPR006680">
    <property type="entry name" value="Amidohydro-rel"/>
</dbReference>
<sequence length="323" mass="35157">MDRFRTNRREFLKASALGVVAAASGLRSREARAQQVVLFSSGTESPKSSVPPNACDSHIHIFSTRFPASSHWKGEPVSDSDVAAYRLFQKRIGTSRAVVVTPSTYGIDNRATLDGVAQLGPSARAVVVVDLDITDAELKAMAAQGAVGIRVNFVSPQSWGVTTAERLENMARKVHPLGWHVQVYMTGDQIADLESVLLRLPTPLVIDHLGRLPPPSGVDHRAYPVVRKLLDQGKTWVKLSGAYLNTTSGPPAYADASKVAQAYVRAAPERLVWGSDWPHRGQAQMPDDAVLFDLLSSWAPNETTRQRILVENPATLYGFPKSA</sequence>
<dbReference type="OrthoDB" id="9787654at2"/>
<dbReference type="InterPro" id="IPR052358">
    <property type="entry name" value="Aro_Compnd_Degr_Hydrolases"/>
</dbReference>
<organism evidence="2 3">
    <name type="scientific">Microvirga aerophila</name>
    <dbReference type="NCBI Taxonomy" id="670291"/>
    <lineage>
        <taxon>Bacteria</taxon>
        <taxon>Pseudomonadati</taxon>
        <taxon>Pseudomonadota</taxon>
        <taxon>Alphaproteobacteria</taxon>
        <taxon>Hyphomicrobiales</taxon>
        <taxon>Methylobacteriaceae</taxon>
        <taxon>Microvirga</taxon>
    </lineage>
</organism>
<dbReference type="PANTHER" id="PTHR35563">
    <property type="entry name" value="BARREL METAL-DEPENDENT HYDROLASE, PUTATIVE (AFU_ORTHOLOGUE AFUA_1G16240)-RELATED"/>
    <property type="match status" value="1"/>
</dbReference>
<dbReference type="EMBL" id="BJYU01000022">
    <property type="protein sequence ID" value="GEO14391.1"/>
    <property type="molecule type" value="Genomic_DNA"/>
</dbReference>
<proteinExistence type="predicted"/>
<comment type="caution">
    <text evidence="2">The sequence shown here is derived from an EMBL/GenBank/DDBJ whole genome shotgun (WGS) entry which is preliminary data.</text>
</comment>